<evidence type="ECO:0000256" key="3">
    <source>
        <dbReference type="ARBA" id="ARBA00023239"/>
    </source>
</evidence>
<dbReference type="STRING" id="234267.Acid_0199"/>
<gene>
    <name evidence="5" type="ordered locus">Acid_0199</name>
</gene>
<dbReference type="InterPro" id="IPR005000">
    <property type="entry name" value="Aldolase/citrate-lyase_domain"/>
</dbReference>
<keyword evidence="3" id="KW-0456">Lyase</keyword>
<evidence type="ECO:0000259" key="4">
    <source>
        <dbReference type="Pfam" id="PF03328"/>
    </source>
</evidence>
<dbReference type="Gene3D" id="3.20.20.60">
    <property type="entry name" value="Phosphoenolpyruvate-binding domains"/>
    <property type="match status" value="1"/>
</dbReference>
<dbReference type="Pfam" id="PF03328">
    <property type="entry name" value="HpcH_HpaI"/>
    <property type="match status" value="1"/>
</dbReference>
<dbReference type="InParanoid" id="Q02CK3"/>
<dbReference type="KEGG" id="sus:Acid_0199"/>
<protein>
    <submittedName>
        <fullName evidence="5">HpcH/HpaI aldolase</fullName>
    </submittedName>
</protein>
<name>Q02CK3_SOLUE</name>
<evidence type="ECO:0000256" key="1">
    <source>
        <dbReference type="ARBA" id="ARBA00005568"/>
    </source>
</evidence>
<dbReference type="SUPFAM" id="SSF51621">
    <property type="entry name" value="Phosphoenolpyruvate/pyruvate domain"/>
    <property type="match status" value="1"/>
</dbReference>
<sequence>MSDQQIWRNPVRERLEAGQPAFGVTITTASVEAAAHAATLGFHFLWIEMEHSPVTLETLRLMVLATSGRPAAVFARVPVVELWTAKRVLDQGVSGVIFPFAGTAEKAARAAAACRYPPAGMRGSGAGAAVRTWPQPGNYYDSADREIMTICVVEEASAVDEIDAIAATPGVDVLFIGTSDLSFSLGLRGRQNEPALQDAIARIADAAKRHGKFLGRPAGTPEEVRRHMEQGFLLFQMPTEIGLMELGARQLLEPLGISGIPAGQRAIY</sequence>
<dbReference type="HOGENOM" id="CLU_059964_1_0_0"/>
<keyword evidence="2" id="KW-0479">Metal-binding</keyword>
<dbReference type="EMBL" id="CP000473">
    <property type="protein sequence ID" value="ABJ81213.1"/>
    <property type="molecule type" value="Genomic_DNA"/>
</dbReference>
<evidence type="ECO:0000256" key="2">
    <source>
        <dbReference type="ARBA" id="ARBA00022723"/>
    </source>
</evidence>
<dbReference type="PANTHER" id="PTHR30502">
    <property type="entry name" value="2-KETO-3-DEOXY-L-RHAMNONATE ALDOLASE"/>
    <property type="match status" value="1"/>
</dbReference>
<dbReference type="InterPro" id="IPR050251">
    <property type="entry name" value="HpcH-HpaI_aldolase"/>
</dbReference>
<accession>Q02CK3</accession>
<dbReference type="eggNOG" id="COG3836">
    <property type="taxonomic scope" value="Bacteria"/>
</dbReference>
<reference evidence="5" key="1">
    <citation type="submission" date="2006-10" db="EMBL/GenBank/DDBJ databases">
        <title>Complete sequence of Solibacter usitatus Ellin6076.</title>
        <authorList>
            <consortium name="US DOE Joint Genome Institute"/>
            <person name="Copeland A."/>
            <person name="Lucas S."/>
            <person name="Lapidus A."/>
            <person name="Barry K."/>
            <person name="Detter J.C."/>
            <person name="Glavina del Rio T."/>
            <person name="Hammon N."/>
            <person name="Israni S."/>
            <person name="Dalin E."/>
            <person name="Tice H."/>
            <person name="Pitluck S."/>
            <person name="Thompson L.S."/>
            <person name="Brettin T."/>
            <person name="Bruce D."/>
            <person name="Han C."/>
            <person name="Tapia R."/>
            <person name="Gilna P."/>
            <person name="Schmutz J."/>
            <person name="Larimer F."/>
            <person name="Land M."/>
            <person name="Hauser L."/>
            <person name="Kyrpides N."/>
            <person name="Mikhailova N."/>
            <person name="Janssen P.H."/>
            <person name="Kuske C.R."/>
            <person name="Richardson P."/>
        </authorList>
    </citation>
    <scope>NUCLEOTIDE SEQUENCE</scope>
    <source>
        <strain evidence="5">Ellin6076</strain>
    </source>
</reference>
<feature type="domain" description="HpcH/HpaI aldolase/citrate lyase" evidence="4">
    <location>
        <begin position="29"/>
        <end position="232"/>
    </location>
</feature>
<dbReference type="GO" id="GO:0005737">
    <property type="term" value="C:cytoplasm"/>
    <property type="evidence" value="ECO:0007669"/>
    <property type="project" value="TreeGrafter"/>
</dbReference>
<evidence type="ECO:0000313" key="5">
    <source>
        <dbReference type="EMBL" id="ABJ81213.1"/>
    </source>
</evidence>
<dbReference type="InterPro" id="IPR015813">
    <property type="entry name" value="Pyrv/PenolPyrv_kinase-like_dom"/>
</dbReference>
<dbReference type="InterPro" id="IPR040442">
    <property type="entry name" value="Pyrv_kinase-like_dom_sf"/>
</dbReference>
<proteinExistence type="inferred from homology"/>
<dbReference type="OrthoDB" id="86160at2"/>
<comment type="similarity">
    <text evidence="1">Belongs to the HpcH/HpaI aldolase family.</text>
</comment>
<dbReference type="AlphaFoldDB" id="Q02CK3"/>
<organism evidence="5">
    <name type="scientific">Solibacter usitatus (strain Ellin6076)</name>
    <dbReference type="NCBI Taxonomy" id="234267"/>
    <lineage>
        <taxon>Bacteria</taxon>
        <taxon>Pseudomonadati</taxon>
        <taxon>Acidobacteriota</taxon>
        <taxon>Terriglobia</taxon>
        <taxon>Bryobacterales</taxon>
        <taxon>Solibacteraceae</taxon>
        <taxon>Candidatus Solibacter</taxon>
    </lineage>
</organism>
<dbReference type="GO" id="GO:0046872">
    <property type="term" value="F:metal ion binding"/>
    <property type="evidence" value="ECO:0007669"/>
    <property type="project" value="UniProtKB-KW"/>
</dbReference>
<dbReference type="PANTHER" id="PTHR30502:SF0">
    <property type="entry name" value="PHOSPHOENOLPYRUVATE CARBOXYLASE FAMILY PROTEIN"/>
    <property type="match status" value="1"/>
</dbReference>
<dbReference type="GO" id="GO:0016832">
    <property type="term" value="F:aldehyde-lyase activity"/>
    <property type="evidence" value="ECO:0007669"/>
    <property type="project" value="TreeGrafter"/>
</dbReference>